<dbReference type="PANTHER" id="PTHR42721:SF45">
    <property type="entry name" value="BETA-D-XYLOSIDASE 2-RELATED"/>
    <property type="match status" value="1"/>
</dbReference>
<dbReference type="Proteomes" id="UP000095767">
    <property type="component" value="Unassembled WGS sequence"/>
</dbReference>
<dbReference type="GO" id="GO:0046556">
    <property type="term" value="F:alpha-L-arabinofuranosidase activity"/>
    <property type="evidence" value="ECO:0007669"/>
    <property type="project" value="TreeGrafter"/>
</dbReference>
<keyword evidence="2" id="KW-1185">Reference proteome</keyword>
<name>A0A1E5WMP4_9POAL</name>
<dbReference type="STRING" id="888268.A0A1E5WMP4"/>
<evidence type="ECO:0008006" key="3">
    <source>
        <dbReference type="Google" id="ProtNLM"/>
    </source>
</evidence>
<dbReference type="InterPro" id="IPR044993">
    <property type="entry name" value="BXL"/>
</dbReference>
<protein>
    <recommendedName>
        <fullName evidence="3">Glycoside hydrolase family 3 C-terminal domain-containing protein</fullName>
    </recommendedName>
</protein>
<accession>A0A1E5WMP4</accession>
<dbReference type="GO" id="GO:0031222">
    <property type="term" value="P:arabinan catabolic process"/>
    <property type="evidence" value="ECO:0007669"/>
    <property type="project" value="TreeGrafter"/>
</dbReference>
<dbReference type="EMBL" id="LWDX02001022">
    <property type="protein sequence ID" value="OEL38638.1"/>
    <property type="molecule type" value="Genomic_DNA"/>
</dbReference>
<dbReference type="GO" id="GO:0009044">
    <property type="term" value="F:xylan 1,4-beta-xylosidase activity"/>
    <property type="evidence" value="ECO:0007669"/>
    <property type="project" value="InterPro"/>
</dbReference>
<proteinExistence type="predicted"/>
<dbReference type="AlphaFoldDB" id="A0A1E5WMP4"/>
<evidence type="ECO:0000313" key="1">
    <source>
        <dbReference type="EMBL" id="OEL38638.1"/>
    </source>
</evidence>
<reference evidence="1 2" key="1">
    <citation type="submission" date="2016-09" db="EMBL/GenBank/DDBJ databases">
        <title>The draft genome of Dichanthelium oligosanthes: A C3 panicoid grass species.</title>
        <authorList>
            <person name="Studer A.J."/>
            <person name="Schnable J.C."/>
            <person name="Brutnell T.P."/>
        </authorList>
    </citation>
    <scope>NUCLEOTIDE SEQUENCE [LARGE SCALE GENOMIC DNA]</scope>
    <source>
        <strain evidence="2">cv. Kellogg 1175</strain>
        <tissue evidence="1">Leaf</tissue>
    </source>
</reference>
<comment type="caution">
    <text evidence="1">The sequence shown here is derived from an EMBL/GenBank/DDBJ whole genome shotgun (WGS) entry which is preliminary data.</text>
</comment>
<evidence type="ECO:0000313" key="2">
    <source>
        <dbReference type="Proteomes" id="UP000095767"/>
    </source>
</evidence>
<dbReference type="GO" id="GO:0045493">
    <property type="term" value="P:xylan catabolic process"/>
    <property type="evidence" value="ECO:0007669"/>
    <property type="project" value="InterPro"/>
</dbReference>
<dbReference type="PANTHER" id="PTHR42721">
    <property type="entry name" value="SUGAR HYDROLASE-RELATED"/>
    <property type="match status" value="1"/>
</dbReference>
<gene>
    <name evidence="1" type="ORF">BAE44_0000341</name>
</gene>
<dbReference type="OrthoDB" id="1548694at2759"/>
<sequence>MTNTAMRANPASGYPGRTYRFYTGPTIHPFVHGLSYTQFTHSLAQLTGGDASAASTSTASSLLNATRSGSARAVPVHVDDRDSAHTVIVYHSAPPASVAGAGAPAMQLVAFEKVHVSAAAWRGWRWASASATD</sequence>
<organism evidence="1 2">
    <name type="scientific">Dichanthelium oligosanthes</name>
    <dbReference type="NCBI Taxonomy" id="888268"/>
    <lineage>
        <taxon>Eukaryota</taxon>
        <taxon>Viridiplantae</taxon>
        <taxon>Streptophyta</taxon>
        <taxon>Embryophyta</taxon>
        <taxon>Tracheophyta</taxon>
        <taxon>Spermatophyta</taxon>
        <taxon>Magnoliopsida</taxon>
        <taxon>Liliopsida</taxon>
        <taxon>Poales</taxon>
        <taxon>Poaceae</taxon>
        <taxon>PACMAD clade</taxon>
        <taxon>Panicoideae</taxon>
        <taxon>Panicodae</taxon>
        <taxon>Paniceae</taxon>
        <taxon>Dichantheliinae</taxon>
        <taxon>Dichanthelium</taxon>
    </lineage>
</organism>